<name>A0A1I8AZM5_MELHA</name>
<accession>A0A1I8AZM5</accession>
<dbReference type="WBParaSite" id="MhA1_Contig11.frz3.gene6">
    <property type="protein sequence ID" value="MhA1_Contig11.frz3.gene6"/>
    <property type="gene ID" value="MhA1_Contig11.frz3.gene6"/>
</dbReference>
<proteinExistence type="predicted"/>
<evidence type="ECO:0000313" key="1">
    <source>
        <dbReference type="Proteomes" id="UP000095281"/>
    </source>
</evidence>
<protein>
    <submittedName>
        <fullName evidence="2">SCP domain-containing protein</fullName>
    </submittedName>
</protein>
<dbReference type="Proteomes" id="UP000095281">
    <property type="component" value="Unplaced"/>
</dbReference>
<sequence>MLVTWLNMFPNALGNLIINEDIIISGEIKKSNVLAVKKIIDPKDKVLNQRSVSINSNYAIATWATDMLFWYEQYDPLGGDRKVYIGLHGLEGCEEEAVGCNQQGFSQSYEEYGCQ</sequence>
<evidence type="ECO:0000313" key="2">
    <source>
        <dbReference type="WBParaSite" id="MhA1_Contig11.frz3.gene6"/>
    </source>
</evidence>
<keyword evidence="1" id="KW-1185">Reference proteome</keyword>
<reference evidence="2" key="1">
    <citation type="submission" date="2016-11" db="UniProtKB">
        <authorList>
            <consortium name="WormBaseParasite"/>
        </authorList>
    </citation>
    <scope>IDENTIFICATION</scope>
</reference>
<dbReference type="AlphaFoldDB" id="A0A1I8AZM5"/>
<organism evidence="1 2">
    <name type="scientific">Meloidogyne hapla</name>
    <name type="common">Root-knot nematode worm</name>
    <dbReference type="NCBI Taxonomy" id="6305"/>
    <lineage>
        <taxon>Eukaryota</taxon>
        <taxon>Metazoa</taxon>
        <taxon>Ecdysozoa</taxon>
        <taxon>Nematoda</taxon>
        <taxon>Chromadorea</taxon>
        <taxon>Rhabditida</taxon>
        <taxon>Tylenchina</taxon>
        <taxon>Tylenchomorpha</taxon>
        <taxon>Tylenchoidea</taxon>
        <taxon>Meloidogynidae</taxon>
        <taxon>Meloidogyninae</taxon>
        <taxon>Meloidogyne</taxon>
    </lineage>
</organism>